<sequence length="160" mass="17353">MVEKNVTRAVVAKRVDAVARREEAVVAESLTSSIPIAIDAPQRAVDPNLDDEFMTPEGSDEITKSTKTEVLDLDAITLVPKLPNATIEAILNTTNVPPPTIEVSDDIDRERTHIWGKIKEAQQAGDDILVKYLMNASGLNDPIKTKPAIARAVSATPLFL</sequence>
<dbReference type="Proteomes" id="UP001164743">
    <property type="component" value="Chromosome 12A"/>
</dbReference>
<reference evidence="1" key="1">
    <citation type="submission" date="2022-10" db="EMBL/GenBank/DDBJ databases">
        <title>Puccinia triticina Genome sequencing and assembly.</title>
        <authorList>
            <person name="Li C."/>
        </authorList>
    </citation>
    <scope>NUCLEOTIDE SEQUENCE</scope>
    <source>
        <strain evidence="1">Pt15</strain>
    </source>
</reference>
<organism evidence="1 2">
    <name type="scientific">Puccinia triticina</name>
    <dbReference type="NCBI Taxonomy" id="208348"/>
    <lineage>
        <taxon>Eukaryota</taxon>
        <taxon>Fungi</taxon>
        <taxon>Dikarya</taxon>
        <taxon>Basidiomycota</taxon>
        <taxon>Pucciniomycotina</taxon>
        <taxon>Pucciniomycetes</taxon>
        <taxon>Pucciniales</taxon>
        <taxon>Pucciniaceae</taxon>
        <taxon>Puccinia</taxon>
    </lineage>
</organism>
<keyword evidence="2" id="KW-1185">Reference proteome</keyword>
<gene>
    <name evidence="1" type="ORF">PtA15_12A474</name>
</gene>
<dbReference type="EMBL" id="CP110432">
    <property type="protein sequence ID" value="WAQ90484.1"/>
    <property type="molecule type" value="Genomic_DNA"/>
</dbReference>
<dbReference type="GeneID" id="77802981"/>
<accession>A0ABY7CYS5</accession>
<dbReference type="RefSeq" id="XP_053026039.1">
    <property type="nucleotide sequence ID" value="XM_053162086.1"/>
</dbReference>
<evidence type="ECO:0000313" key="1">
    <source>
        <dbReference type="EMBL" id="WAQ90484.1"/>
    </source>
</evidence>
<name>A0ABY7CYS5_9BASI</name>
<evidence type="ECO:0000313" key="2">
    <source>
        <dbReference type="Proteomes" id="UP001164743"/>
    </source>
</evidence>
<protein>
    <submittedName>
        <fullName evidence="1">Uncharacterized protein</fullName>
    </submittedName>
</protein>
<proteinExistence type="predicted"/>